<evidence type="ECO:0000256" key="8">
    <source>
        <dbReference type="ARBA" id="ARBA00022840"/>
    </source>
</evidence>
<evidence type="ECO:0000256" key="5">
    <source>
        <dbReference type="ARBA" id="ARBA00022598"/>
    </source>
</evidence>
<comment type="subcellular location">
    <subcellularLocation>
        <location evidence="1 14">Cytoplasm</location>
    </subcellularLocation>
</comment>
<evidence type="ECO:0000256" key="4">
    <source>
        <dbReference type="ARBA" id="ARBA00022490"/>
    </source>
</evidence>
<feature type="binding site" evidence="14">
    <location>
        <begin position="117"/>
        <end position="123"/>
    </location>
    <ligand>
        <name>ATP</name>
        <dbReference type="ChEBI" id="CHEBI:30616"/>
    </ligand>
</feature>
<evidence type="ECO:0000256" key="1">
    <source>
        <dbReference type="ARBA" id="ARBA00004496"/>
    </source>
</evidence>
<name>A0A8D3WHG4_STRFA</name>
<dbReference type="EC" id="6.3.2.8" evidence="3 14"/>
<comment type="catalytic activity">
    <reaction evidence="13 14">
        <text>UDP-N-acetyl-alpha-D-muramate + L-alanine + ATP = UDP-N-acetyl-alpha-D-muramoyl-L-alanine + ADP + phosphate + H(+)</text>
        <dbReference type="Rhea" id="RHEA:23372"/>
        <dbReference type="ChEBI" id="CHEBI:15378"/>
        <dbReference type="ChEBI" id="CHEBI:30616"/>
        <dbReference type="ChEBI" id="CHEBI:43474"/>
        <dbReference type="ChEBI" id="CHEBI:57972"/>
        <dbReference type="ChEBI" id="CHEBI:70757"/>
        <dbReference type="ChEBI" id="CHEBI:83898"/>
        <dbReference type="ChEBI" id="CHEBI:456216"/>
        <dbReference type="EC" id="6.3.2.8"/>
    </reaction>
</comment>
<organism evidence="18 19">
    <name type="scientific">Streptomyces pratensis (strain ATCC 33331 / IAF-45CD)</name>
    <dbReference type="NCBI Taxonomy" id="591167"/>
    <lineage>
        <taxon>Bacteria</taxon>
        <taxon>Bacillati</taxon>
        <taxon>Actinomycetota</taxon>
        <taxon>Actinomycetes</taxon>
        <taxon>Kitasatosporales</taxon>
        <taxon>Streptomycetaceae</taxon>
        <taxon>Streptomyces</taxon>
    </lineage>
</organism>
<dbReference type="SUPFAM" id="SSF53244">
    <property type="entry name" value="MurD-like peptide ligases, peptide-binding domain"/>
    <property type="match status" value="1"/>
</dbReference>
<evidence type="ECO:0000259" key="16">
    <source>
        <dbReference type="Pfam" id="PF02875"/>
    </source>
</evidence>
<keyword evidence="8 14" id="KW-0067">ATP-binding</keyword>
<dbReference type="InterPro" id="IPR005758">
    <property type="entry name" value="UDP-N-AcMur_Ala_ligase_MurC"/>
</dbReference>
<dbReference type="Pfam" id="PF01225">
    <property type="entry name" value="Mur_ligase"/>
    <property type="match status" value="1"/>
</dbReference>
<reference evidence="18 19" key="1">
    <citation type="submission" date="2011-01" db="EMBL/GenBank/DDBJ databases">
        <title>Complete sequence of chromosome of Streptomyces flavogriseus ATCC 33331.</title>
        <authorList>
            <consortium name="US DOE Joint Genome Institute"/>
            <person name="Lucas S."/>
            <person name="Copeland A."/>
            <person name="Lapidus A."/>
            <person name="Cheng J.-F."/>
            <person name="Goodwin L."/>
            <person name="Pitluck S."/>
            <person name="Davenport K."/>
            <person name="Detter J.C."/>
            <person name="Han C."/>
            <person name="Tapia R."/>
            <person name="Land M."/>
            <person name="Hauser L."/>
            <person name="Kyrpides N."/>
            <person name="Ivanova N."/>
            <person name="Ovchinnikova G."/>
            <person name="Pagani I."/>
            <person name="Brumm P."/>
            <person name="Mead D."/>
            <person name="Woyke T."/>
        </authorList>
    </citation>
    <scope>NUCLEOTIDE SEQUENCE [LARGE SCALE GENOMIC DNA]</scope>
    <source>
        <strain evidence="19">ATCC 33331 / IAF-45CD</strain>
    </source>
</reference>
<evidence type="ECO:0000259" key="15">
    <source>
        <dbReference type="Pfam" id="PF01225"/>
    </source>
</evidence>
<proteinExistence type="inferred from homology"/>
<evidence type="ECO:0000256" key="10">
    <source>
        <dbReference type="ARBA" id="ARBA00022984"/>
    </source>
</evidence>
<evidence type="ECO:0000256" key="3">
    <source>
        <dbReference type="ARBA" id="ARBA00012211"/>
    </source>
</evidence>
<keyword evidence="4 14" id="KW-0963">Cytoplasm</keyword>
<protein>
    <recommendedName>
        <fullName evidence="3 14">UDP-N-acetylmuramate--L-alanine ligase</fullName>
        <ecNumber evidence="3 14">6.3.2.8</ecNumber>
    </recommendedName>
    <alternativeName>
        <fullName evidence="14">UDP-N-acetylmuramoyl-L-alanine synthetase</fullName>
    </alternativeName>
</protein>
<dbReference type="InterPro" id="IPR050061">
    <property type="entry name" value="MurCDEF_pg_biosynth"/>
</dbReference>
<feature type="domain" description="Mur ligase C-terminal" evidence="16">
    <location>
        <begin position="319"/>
        <end position="449"/>
    </location>
</feature>
<keyword evidence="10 14" id="KW-0573">Peptidoglycan synthesis</keyword>
<dbReference type="SUPFAM" id="SSF51984">
    <property type="entry name" value="MurCD N-terminal domain"/>
    <property type="match status" value="1"/>
</dbReference>
<keyword evidence="6 14" id="KW-0132">Cell division</keyword>
<evidence type="ECO:0000256" key="14">
    <source>
        <dbReference type="HAMAP-Rule" id="MF_00046"/>
    </source>
</evidence>
<keyword evidence="5 14" id="KW-0436">Ligase</keyword>
<keyword evidence="12 14" id="KW-0961">Cell wall biogenesis/degradation</keyword>
<evidence type="ECO:0000256" key="6">
    <source>
        <dbReference type="ARBA" id="ARBA00022618"/>
    </source>
</evidence>
<dbReference type="Pfam" id="PF08245">
    <property type="entry name" value="Mur_ligase_M"/>
    <property type="match status" value="1"/>
</dbReference>
<gene>
    <name evidence="14" type="primary">murC</name>
    <name evidence="18" type="ordered locus">Sfla_1194</name>
</gene>
<evidence type="ECO:0000256" key="9">
    <source>
        <dbReference type="ARBA" id="ARBA00022960"/>
    </source>
</evidence>
<dbReference type="InterPro" id="IPR000713">
    <property type="entry name" value="Mur_ligase_N"/>
</dbReference>
<dbReference type="GO" id="GO:0005524">
    <property type="term" value="F:ATP binding"/>
    <property type="evidence" value="ECO:0007669"/>
    <property type="project" value="UniProtKB-UniRule"/>
</dbReference>
<sequence length="464" mass="47723">MAPGIPAALERPHFIGIGGAGMSGIAKILAQRGAKVAGSDARESATADALRALGATVHIGHAAGHLADDATSVVVSSAIRADNPELVRAAELDIPVVHRSDALASLMDGLRSIAVAGTHGKTTTTSMLAVALSELALDPSYAIGGDLEGPGTNATHGDGDIFVAEADESDRSFQKYAPEVAIVLNVELDHHANYASMDEIYESFETFVGKVVPGGTLVVAADQPGAVELTRRVRERSSVRVVTYGESEGADVRVHKVTPRGLTSEVTVVLNGKFLTFTVSVPGRHYAHNAVAALAAGVALGVPAHNLASAIGTYTGVKRRLQLKGEAAGVQVIDSYAHHPTEMAADLEAMRGAASESRLLVVFQPHLFSRTQELGTEMGQALALADASLVLDIYPAREDPLPGVTSALIIDAAKAAGADVTAVHDKAAVPAAVAGMAKPGDLVLTMGAGDVTDLGPQILDHLSS</sequence>
<dbReference type="GO" id="GO:0009252">
    <property type="term" value="P:peptidoglycan biosynthetic process"/>
    <property type="evidence" value="ECO:0007669"/>
    <property type="project" value="UniProtKB-UniRule"/>
</dbReference>
<dbReference type="GO" id="GO:0005737">
    <property type="term" value="C:cytoplasm"/>
    <property type="evidence" value="ECO:0007669"/>
    <property type="project" value="UniProtKB-SubCell"/>
</dbReference>
<dbReference type="OrthoDB" id="9804126at2"/>
<evidence type="ECO:0000256" key="12">
    <source>
        <dbReference type="ARBA" id="ARBA00023316"/>
    </source>
</evidence>
<feature type="domain" description="Mur ligase central" evidence="17">
    <location>
        <begin position="115"/>
        <end position="296"/>
    </location>
</feature>
<evidence type="ECO:0000313" key="19">
    <source>
        <dbReference type="Proteomes" id="UP000002066"/>
    </source>
</evidence>
<dbReference type="Gene3D" id="3.40.1190.10">
    <property type="entry name" value="Mur-like, catalytic domain"/>
    <property type="match status" value="1"/>
</dbReference>
<dbReference type="AlphaFoldDB" id="A0A8D3WHG4"/>
<feature type="domain" description="Mur ligase N-terminal catalytic" evidence="15">
    <location>
        <begin position="13"/>
        <end position="108"/>
    </location>
</feature>
<dbReference type="GO" id="GO:0008763">
    <property type="term" value="F:UDP-N-acetylmuramate-L-alanine ligase activity"/>
    <property type="evidence" value="ECO:0007669"/>
    <property type="project" value="UniProtKB-UniRule"/>
</dbReference>
<dbReference type="UniPathway" id="UPA00219"/>
<dbReference type="EMBL" id="CP002475">
    <property type="protein sequence ID" value="ADW02645.1"/>
    <property type="molecule type" value="Genomic_DNA"/>
</dbReference>
<dbReference type="InterPro" id="IPR036615">
    <property type="entry name" value="Mur_ligase_C_dom_sf"/>
</dbReference>
<evidence type="ECO:0000256" key="2">
    <source>
        <dbReference type="ARBA" id="ARBA00004752"/>
    </source>
</evidence>
<keyword evidence="9 14" id="KW-0133">Cell shape</keyword>
<evidence type="ECO:0000256" key="7">
    <source>
        <dbReference type="ARBA" id="ARBA00022741"/>
    </source>
</evidence>
<dbReference type="SUPFAM" id="SSF53623">
    <property type="entry name" value="MurD-like peptide ligases, catalytic domain"/>
    <property type="match status" value="1"/>
</dbReference>
<dbReference type="PANTHER" id="PTHR43445">
    <property type="entry name" value="UDP-N-ACETYLMURAMATE--L-ALANINE LIGASE-RELATED"/>
    <property type="match status" value="1"/>
</dbReference>
<keyword evidence="11 14" id="KW-0131">Cell cycle</keyword>
<dbReference type="InterPro" id="IPR013221">
    <property type="entry name" value="Mur_ligase_cen"/>
</dbReference>
<dbReference type="Proteomes" id="UP000002066">
    <property type="component" value="Chromosome"/>
</dbReference>
<dbReference type="PANTHER" id="PTHR43445:SF3">
    <property type="entry name" value="UDP-N-ACETYLMURAMATE--L-ALANINE LIGASE"/>
    <property type="match status" value="1"/>
</dbReference>
<accession>A0A8D3WHG4</accession>
<dbReference type="GO" id="GO:0051301">
    <property type="term" value="P:cell division"/>
    <property type="evidence" value="ECO:0007669"/>
    <property type="project" value="UniProtKB-KW"/>
</dbReference>
<comment type="pathway">
    <text evidence="2 14">Cell wall biogenesis; peptidoglycan biosynthesis.</text>
</comment>
<dbReference type="NCBIfam" id="TIGR01082">
    <property type="entry name" value="murC"/>
    <property type="match status" value="1"/>
</dbReference>
<dbReference type="InterPro" id="IPR036565">
    <property type="entry name" value="Mur-like_cat_sf"/>
</dbReference>
<evidence type="ECO:0000256" key="13">
    <source>
        <dbReference type="ARBA" id="ARBA00047833"/>
    </source>
</evidence>
<dbReference type="Pfam" id="PF02875">
    <property type="entry name" value="Mur_ligase_C"/>
    <property type="match status" value="1"/>
</dbReference>
<evidence type="ECO:0000313" key="18">
    <source>
        <dbReference type="EMBL" id="ADW02645.1"/>
    </source>
</evidence>
<dbReference type="KEGG" id="sfa:Sfla_1194"/>
<comment type="function">
    <text evidence="14">Cell wall formation.</text>
</comment>
<dbReference type="Gene3D" id="3.40.50.720">
    <property type="entry name" value="NAD(P)-binding Rossmann-like Domain"/>
    <property type="match status" value="1"/>
</dbReference>
<dbReference type="GO" id="GO:0071555">
    <property type="term" value="P:cell wall organization"/>
    <property type="evidence" value="ECO:0007669"/>
    <property type="project" value="UniProtKB-KW"/>
</dbReference>
<comment type="similarity">
    <text evidence="14">Belongs to the MurCDEF family.</text>
</comment>
<dbReference type="InterPro" id="IPR004101">
    <property type="entry name" value="Mur_ligase_C"/>
</dbReference>
<dbReference type="HAMAP" id="MF_00046">
    <property type="entry name" value="MurC"/>
    <property type="match status" value="1"/>
</dbReference>
<evidence type="ECO:0000256" key="11">
    <source>
        <dbReference type="ARBA" id="ARBA00023306"/>
    </source>
</evidence>
<evidence type="ECO:0000259" key="17">
    <source>
        <dbReference type="Pfam" id="PF08245"/>
    </source>
</evidence>
<dbReference type="GO" id="GO:0008360">
    <property type="term" value="P:regulation of cell shape"/>
    <property type="evidence" value="ECO:0007669"/>
    <property type="project" value="UniProtKB-KW"/>
</dbReference>
<keyword evidence="7 14" id="KW-0547">Nucleotide-binding</keyword>
<dbReference type="Gene3D" id="3.90.190.20">
    <property type="entry name" value="Mur ligase, C-terminal domain"/>
    <property type="match status" value="1"/>
</dbReference>